<reference evidence="1 2" key="1">
    <citation type="submission" date="2017-05" db="EMBL/GenBank/DDBJ databases">
        <title>The Genome Sequence of Enterococcus faecium 7H8_DIV0219.</title>
        <authorList>
            <consortium name="The Broad Institute Genomics Platform"/>
            <consortium name="The Broad Institute Genomic Center for Infectious Diseases"/>
            <person name="Earl A."/>
            <person name="Manson A."/>
            <person name="Schwartman J."/>
            <person name="Gilmore M."/>
            <person name="Abouelleil A."/>
            <person name="Cao P."/>
            <person name="Chapman S."/>
            <person name="Cusick C."/>
            <person name="Shea T."/>
            <person name="Young S."/>
            <person name="Neafsey D."/>
            <person name="Nusbaum C."/>
            <person name="Birren B."/>
        </authorList>
    </citation>
    <scope>NUCLEOTIDE SEQUENCE [LARGE SCALE GENOMIC DNA]</scope>
    <source>
        <strain evidence="1 2">7H8_DIV0219</strain>
    </source>
</reference>
<dbReference type="EMBL" id="NGKW01000053">
    <property type="protein sequence ID" value="OTN82228.1"/>
    <property type="molecule type" value="Genomic_DNA"/>
</dbReference>
<dbReference type="Proteomes" id="UP000194885">
    <property type="component" value="Unassembled WGS sequence"/>
</dbReference>
<proteinExistence type="predicted"/>
<evidence type="ECO:0000313" key="2">
    <source>
        <dbReference type="Proteomes" id="UP000194885"/>
    </source>
</evidence>
<sequence>MAISNNSFPVLKFKNGASMICNETFFCFINATIDSGKILEQSKKRLTTKDLPKSIRMPLDTHTAISTIATIEDKKIYETLNKIVEFYINNMNPANKKIVKNSIKAVQNIYKDTDN</sequence>
<evidence type="ECO:0000313" key="1">
    <source>
        <dbReference type="EMBL" id="OTN82228.1"/>
    </source>
</evidence>
<gene>
    <name evidence="1" type="ORF">A5810_003237</name>
</gene>
<name>A0A242AMG0_ENTFC</name>
<comment type="caution">
    <text evidence="1">The sequence shown here is derived from an EMBL/GenBank/DDBJ whole genome shotgun (WGS) entry which is preliminary data.</text>
</comment>
<organism evidence="1 2">
    <name type="scientific">Enterococcus faecium</name>
    <name type="common">Streptococcus faecium</name>
    <dbReference type="NCBI Taxonomy" id="1352"/>
    <lineage>
        <taxon>Bacteria</taxon>
        <taxon>Bacillati</taxon>
        <taxon>Bacillota</taxon>
        <taxon>Bacilli</taxon>
        <taxon>Lactobacillales</taxon>
        <taxon>Enterococcaceae</taxon>
        <taxon>Enterococcus</taxon>
    </lineage>
</organism>
<accession>A0A242AMG0</accession>
<protein>
    <submittedName>
        <fullName evidence="1">Uncharacterized protein</fullName>
    </submittedName>
</protein>
<dbReference type="AlphaFoldDB" id="A0A242AMG0"/>